<name>A0A5M3XUT6_9ACTN</name>
<organism evidence="1 2">
    <name type="scientific">Acrocarpospora pleiomorpha</name>
    <dbReference type="NCBI Taxonomy" id="90975"/>
    <lineage>
        <taxon>Bacteria</taxon>
        <taxon>Bacillati</taxon>
        <taxon>Actinomycetota</taxon>
        <taxon>Actinomycetes</taxon>
        <taxon>Streptosporangiales</taxon>
        <taxon>Streptosporangiaceae</taxon>
        <taxon>Acrocarpospora</taxon>
    </lineage>
</organism>
<sequence>MLLLVPVGVNFGLLPAHERWRAEGRKRLVVGWAGGAAAWASLSWVTQMIGSQTRVVDDPRLAGGWLAGVDTDAGLVDGGRSDLR</sequence>
<dbReference type="EMBL" id="BLAF01000054">
    <property type="protein sequence ID" value="GES24646.1"/>
    <property type="molecule type" value="Genomic_DNA"/>
</dbReference>
<evidence type="ECO:0000313" key="2">
    <source>
        <dbReference type="Proteomes" id="UP000377595"/>
    </source>
</evidence>
<keyword evidence="2" id="KW-1185">Reference proteome</keyword>
<proteinExistence type="predicted"/>
<accession>A0A5M3XUT6</accession>
<dbReference type="AlphaFoldDB" id="A0A5M3XUT6"/>
<gene>
    <name evidence="1" type="ORF">Aple_075450</name>
</gene>
<protein>
    <submittedName>
        <fullName evidence="1">Uncharacterized protein</fullName>
    </submittedName>
</protein>
<comment type="caution">
    <text evidence="1">The sequence shown here is derived from an EMBL/GenBank/DDBJ whole genome shotgun (WGS) entry which is preliminary data.</text>
</comment>
<evidence type="ECO:0000313" key="1">
    <source>
        <dbReference type="EMBL" id="GES24646.1"/>
    </source>
</evidence>
<dbReference type="Proteomes" id="UP000377595">
    <property type="component" value="Unassembled WGS sequence"/>
</dbReference>
<reference evidence="1 2" key="1">
    <citation type="submission" date="2019-10" db="EMBL/GenBank/DDBJ databases">
        <title>Whole genome shotgun sequence of Acrocarpospora pleiomorpha NBRC 16267.</title>
        <authorList>
            <person name="Ichikawa N."/>
            <person name="Kimura A."/>
            <person name="Kitahashi Y."/>
            <person name="Komaki H."/>
            <person name="Oguchi A."/>
        </authorList>
    </citation>
    <scope>NUCLEOTIDE SEQUENCE [LARGE SCALE GENOMIC DNA]</scope>
    <source>
        <strain evidence="1 2">NBRC 16267</strain>
    </source>
</reference>